<organism evidence="2 3">
    <name type="scientific">Xylophilus rhododendri</name>
    <dbReference type="NCBI Taxonomy" id="2697032"/>
    <lineage>
        <taxon>Bacteria</taxon>
        <taxon>Pseudomonadati</taxon>
        <taxon>Pseudomonadota</taxon>
        <taxon>Betaproteobacteria</taxon>
        <taxon>Burkholderiales</taxon>
        <taxon>Xylophilus</taxon>
    </lineage>
</organism>
<evidence type="ECO:0000313" key="3">
    <source>
        <dbReference type="Proteomes" id="UP000464787"/>
    </source>
</evidence>
<dbReference type="AlphaFoldDB" id="A0A857J5J9"/>
<dbReference type="Proteomes" id="UP000464787">
    <property type="component" value="Chromosome"/>
</dbReference>
<accession>A0A857J5J9</accession>
<dbReference type="KEGG" id="xyk:GT347_14590"/>
<evidence type="ECO:0000313" key="2">
    <source>
        <dbReference type="EMBL" id="QHI99106.1"/>
    </source>
</evidence>
<reference evidence="2 3" key="1">
    <citation type="submission" date="2020-01" db="EMBL/GenBank/DDBJ databases">
        <title>Genome sequencing of strain KACC 21265.</title>
        <authorList>
            <person name="Heo J."/>
            <person name="Kim S.-J."/>
            <person name="Kim J.-S."/>
            <person name="Hong S.-B."/>
            <person name="Kwon S.-W."/>
        </authorList>
    </citation>
    <scope>NUCLEOTIDE SEQUENCE [LARGE SCALE GENOMIC DNA]</scope>
    <source>
        <strain evidence="2 3">KACC 21265</strain>
    </source>
</reference>
<sequence length="632" mass="68473">MLTIATFSPRAAPVKPGDEKPPPDDEVWYECELGSSEPSEADAEVFQLPAGKPAYRALPPGRPHATPGQLQACQDALQQETERRVDAAAAALILSGVLARIAVKECERGRPLDLAESIALVEDGDVQGFMLAAGLQAGQIDRGRVGQARAAALASLATLPTALLGTSLSSAVNAFFPGNATARLVGFILNVAILALTPWLNACLIQPFGAWADRWRAADYVVRVDRFRIHDRQDKPALTRHIRRAMAEYRRTHAAIARCLEQPGRLARLPDLRWRHARATEALRKLLPAVRAKQAADTRVHLENRFQNLARYPKLVLAPVGQLLRAARWISAWASAALQVGVSLGAAGIQAWLAGRDEGHKQAFTIRFHMLYDPPLNALGDSRLARGSPLRPQDIDETRLRDFFTGPNRSRVAMLATCLRAHAGGYERRHSGAVADAAANLEAGDGCHAELQRLRADLARVESQQLTELALDGVAARLLLPGGRCDPLLWAEVSARLQKQGEVSSQFCKFLGQQWQVGVGPGYYVFVPKLLNLAWQGSPPLPGMVACAGLAALFGLAGYNTHPKVAIERNELQVRIDHGEVGTGFLDTMRQAGVAMVALPRQLQQGRQFGAAVCALLECLGQAAEMERRLGA</sequence>
<keyword evidence="3" id="KW-1185">Reference proteome</keyword>
<feature type="region of interest" description="Disordered" evidence="1">
    <location>
        <begin position="1"/>
        <end position="26"/>
    </location>
</feature>
<proteinExistence type="predicted"/>
<dbReference type="EMBL" id="CP047650">
    <property type="protein sequence ID" value="QHI99106.1"/>
    <property type="molecule type" value="Genomic_DNA"/>
</dbReference>
<dbReference type="RefSeq" id="WP_160552887.1">
    <property type="nucleotide sequence ID" value="NZ_CP047650.1"/>
</dbReference>
<name>A0A857J5J9_9BURK</name>
<gene>
    <name evidence="2" type="ORF">GT347_14590</name>
</gene>
<evidence type="ECO:0000256" key="1">
    <source>
        <dbReference type="SAM" id="MobiDB-lite"/>
    </source>
</evidence>
<protein>
    <submittedName>
        <fullName evidence="2">Uncharacterized protein</fullName>
    </submittedName>
</protein>